<dbReference type="EMBL" id="AP019536">
    <property type="protein sequence ID" value="BBI99730.1"/>
    <property type="molecule type" value="Genomic_DNA"/>
</dbReference>
<keyword evidence="1" id="KW-0807">Transducer</keyword>
<dbReference type="Gene3D" id="6.10.250.3200">
    <property type="match status" value="1"/>
</dbReference>
<dbReference type="KEGG" id="fku:FGKAn22_14230"/>
<evidence type="ECO:0000313" key="3">
    <source>
        <dbReference type="EMBL" id="BBI99730.1"/>
    </source>
</evidence>
<protein>
    <recommendedName>
        <fullName evidence="2">Methyl-accepting transducer domain-containing protein</fullName>
    </recommendedName>
</protein>
<accession>A0AAN1SZ34</accession>
<organism evidence="3 4">
    <name type="scientific">Ferrigenium kumadai</name>
    <dbReference type="NCBI Taxonomy" id="1682490"/>
    <lineage>
        <taxon>Bacteria</taxon>
        <taxon>Pseudomonadati</taxon>
        <taxon>Pseudomonadota</taxon>
        <taxon>Betaproteobacteria</taxon>
        <taxon>Nitrosomonadales</taxon>
        <taxon>Gallionellaceae</taxon>
        <taxon>Ferrigenium</taxon>
    </lineage>
</organism>
<evidence type="ECO:0000259" key="2">
    <source>
        <dbReference type="PROSITE" id="PS50111"/>
    </source>
</evidence>
<keyword evidence="4" id="KW-1185">Reference proteome</keyword>
<dbReference type="SUPFAM" id="SSF58104">
    <property type="entry name" value="Methyl-accepting chemotaxis protein (MCP) signaling domain"/>
    <property type="match status" value="1"/>
</dbReference>
<dbReference type="AlphaFoldDB" id="A0AAN1SZ34"/>
<dbReference type="GO" id="GO:0016020">
    <property type="term" value="C:membrane"/>
    <property type="evidence" value="ECO:0007669"/>
    <property type="project" value="InterPro"/>
</dbReference>
<dbReference type="InterPro" id="IPR004089">
    <property type="entry name" value="MCPsignal_dom"/>
</dbReference>
<name>A0AAN1SZ34_9PROT</name>
<feature type="domain" description="Methyl-accepting transducer" evidence="2">
    <location>
        <begin position="14"/>
        <end position="50"/>
    </location>
</feature>
<evidence type="ECO:0000313" key="4">
    <source>
        <dbReference type="Proteomes" id="UP001319121"/>
    </source>
</evidence>
<dbReference type="Proteomes" id="UP001319121">
    <property type="component" value="Chromosome"/>
</dbReference>
<dbReference type="PROSITE" id="PS50111">
    <property type="entry name" value="CHEMOTAXIS_TRANSDUC_2"/>
    <property type="match status" value="1"/>
</dbReference>
<reference evidence="3 4" key="1">
    <citation type="submission" date="2019-03" db="EMBL/GenBank/DDBJ databases">
        <title>Complete genome sequence of Ferrigenium kumadai strain An22, a microaerophilic iron-oxidizing bacterium isolated from a paddy field soil.</title>
        <authorList>
            <person name="Watanabe T."/>
            <person name="Asakawa S."/>
        </authorList>
    </citation>
    <scope>NUCLEOTIDE SEQUENCE [LARGE SCALE GENOMIC DNA]</scope>
    <source>
        <strain evidence="3 4">An22</strain>
    </source>
</reference>
<dbReference type="GO" id="GO:0007165">
    <property type="term" value="P:signal transduction"/>
    <property type="evidence" value="ECO:0007669"/>
    <property type="project" value="UniProtKB-KW"/>
</dbReference>
<evidence type="ECO:0000256" key="1">
    <source>
        <dbReference type="PROSITE-ProRule" id="PRU00284"/>
    </source>
</evidence>
<sequence length="184" mass="19873">MAIANEHVKEVLRVSAEVNLVALNAMLAAHSAGEGSRGFGVVSSELRALSRSLDREMLNLVETFSGVVRDTAGLQKQRRILWLLNRANQGDQAASLLGDLLSRKGNELHEAGRMIRDRQLAVGAQVDRTLRLCATGHALARSAKIEAVYGGSMVVTLRQVANQIEEAVSHILATLKQIQVQMAG</sequence>
<gene>
    <name evidence="3" type="ORF">FGKAn22_14230</name>
</gene>
<proteinExistence type="predicted"/>